<accession>A0A4V5N4Y9</accession>
<sequence>MSAYYTFEDLSGGQSTPGHSENPYDALLEACNHDPTQIQARYDAHRTNRNAQQRAKLLAPDFPGVSVDEILAKLEDVSLEPGFTDWRHCLVFWARPPEKVKSLIAEVQRRLVSVVPNLWIMPPENLHMTALEVVHSLTNPEIDALVARTMPSASEITDYTLQHRARLVKPMLSYDAQALALSFLPAADEPTGHDSASTIDSYTYHHLRRDLHAKASATGVKVASRYVIPSAHLTIGRFIGKSDFETTEGDLDHAKVEQLIETIESINGWLQEHYWPEEEEGREGGEWLVGEGKGLDFRKGALWYGGGETVVLGKGF</sequence>
<dbReference type="Gene3D" id="3.90.1140.10">
    <property type="entry name" value="Cyclic phosphodiesterase"/>
    <property type="match status" value="1"/>
</dbReference>
<name>A0A4V5N4Y9_9PEZI</name>
<dbReference type="STRING" id="329885.A0A4V5N4Y9"/>
<reference evidence="1" key="2">
    <citation type="submission" date="2023-06" db="EMBL/GenBank/DDBJ databases">
        <title>Black Yeasts Isolated from many extreme environments.</title>
        <authorList>
            <person name="Coleine C."/>
            <person name="Stajich J.E."/>
            <person name="Selbmann L."/>
        </authorList>
    </citation>
    <scope>NUCLEOTIDE SEQUENCE</scope>
    <source>
        <strain evidence="1">CCFEE 5200</strain>
    </source>
</reference>
<dbReference type="Proteomes" id="UP000310066">
    <property type="component" value="Unassembled WGS sequence"/>
</dbReference>
<reference evidence="2 3" key="1">
    <citation type="submission" date="2017-03" db="EMBL/GenBank/DDBJ databases">
        <title>Genomes of endolithic fungi from Antarctica.</title>
        <authorList>
            <person name="Coleine C."/>
            <person name="Masonjones S."/>
            <person name="Stajich J.E."/>
        </authorList>
    </citation>
    <scope>NUCLEOTIDE SEQUENCE [LARGE SCALE GENOMIC DNA]</scope>
    <source>
        <strain evidence="2 3">CCFEE 5311</strain>
    </source>
</reference>
<comment type="caution">
    <text evidence="2">The sequence shown here is derived from an EMBL/GenBank/DDBJ whole genome shotgun (WGS) entry which is preliminary data.</text>
</comment>
<dbReference type="OrthoDB" id="2967263at2759"/>
<evidence type="ECO:0008006" key="5">
    <source>
        <dbReference type="Google" id="ProtNLM"/>
    </source>
</evidence>
<dbReference type="Proteomes" id="UP001175353">
    <property type="component" value="Unassembled WGS sequence"/>
</dbReference>
<dbReference type="InterPro" id="IPR009097">
    <property type="entry name" value="Cyclic_Pdiesterase"/>
</dbReference>
<protein>
    <recommendedName>
        <fullName evidence="5">RNA ligase/cyclic nucleotide phosphodiesterase</fullName>
    </recommendedName>
</protein>
<evidence type="ECO:0000313" key="1">
    <source>
        <dbReference type="EMBL" id="KAK1007867.1"/>
    </source>
</evidence>
<evidence type="ECO:0000313" key="2">
    <source>
        <dbReference type="EMBL" id="TKA29049.1"/>
    </source>
</evidence>
<evidence type="ECO:0000313" key="3">
    <source>
        <dbReference type="Proteomes" id="UP000310066"/>
    </source>
</evidence>
<dbReference type="SUPFAM" id="SSF55144">
    <property type="entry name" value="LigT-like"/>
    <property type="match status" value="1"/>
</dbReference>
<organism evidence="2 3">
    <name type="scientific">Friedmanniomyces endolithicus</name>
    <dbReference type="NCBI Taxonomy" id="329885"/>
    <lineage>
        <taxon>Eukaryota</taxon>
        <taxon>Fungi</taxon>
        <taxon>Dikarya</taxon>
        <taxon>Ascomycota</taxon>
        <taxon>Pezizomycotina</taxon>
        <taxon>Dothideomycetes</taxon>
        <taxon>Dothideomycetidae</taxon>
        <taxon>Mycosphaerellales</taxon>
        <taxon>Teratosphaeriaceae</taxon>
        <taxon>Friedmanniomyces</taxon>
    </lineage>
</organism>
<dbReference type="EMBL" id="JAUJLE010000017">
    <property type="protein sequence ID" value="KAK1007867.1"/>
    <property type="molecule type" value="Genomic_DNA"/>
</dbReference>
<proteinExistence type="predicted"/>
<evidence type="ECO:0000313" key="4">
    <source>
        <dbReference type="Proteomes" id="UP001175353"/>
    </source>
</evidence>
<gene>
    <name evidence="2" type="ORF">B0A54_16332</name>
    <name evidence="1" type="ORF">LTR91_003397</name>
</gene>
<dbReference type="AlphaFoldDB" id="A0A4V5N4Y9"/>
<dbReference type="EMBL" id="NAJP01000113">
    <property type="protein sequence ID" value="TKA29049.1"/>
    <property type="molecule type" value="Genomic_DNA"/>
</dbReference>
<keyword evidence="4" id="KW-1185">Reference proteome</keyword>